<dbReference type="eggNOG" id="COG0517">
    <property type="taxonomic scope" value="Bacteria"/>
</dbReference>
<dbReference type="InterPro" id="IPR000644">
    <property type="entry name" value="CBS_dom"/>
</dbReference>
<evidence type="ECO:0000259" key="3">
    <source>
        <dbReference type="PROSITE" id="PS51371"/>
    </source>
</evidence>
<name>S9PM14_CYSF2</name>
<dbReference type="SMART" id="SM00116">
    <property type="entry name" value="CBS"/>
    <property type="match status" value="2"/>
</dbReference>
<keyword evidence="1 2" id="KW-0129">CBS domain</keyword>
<accession>S9PM14</accession>
<dbReference type="SUPFAM" id="SSF54631">
    <property type="entry name" value="CBS-domain pair"/>
    <property type="match status" value="1"/>
</dbReference>
<sequence>MAQTIREVMTRDVEVIGPQDTLRDAAEKMRSLNVGALPVCAADRVVGMLTDRDIVVRAIALGMDSAVTTVEDAMTGNVQFCYEEDDAMGVLARMRDMQVRRFIVVNEDERLVGIVSLGDLSQAVSEQRVGEALEHISESAPTV</sequence>
<keyword evidence="5" id="KW-1185">Reference proteome</keyword>
<dbReference type="RefSeq" id="WP_002621354.1">
    <property type="nucleotide sequence ID" value="NZ_ANAH02000004.1"/>
</dbReference>
<gene>
    <name evidence="4" type="ORF">D187_005174</name>
</gene>
<proteinExistence type="predicted"/>
<evidence type="ECO:0000256" key="1">
    <source>
        <dbReference type="ARBA" id="ARBA00023122"/>
    </source>
</evidence>
<dbReference type="InterPro" id="IPR051257">
    <property type="entry name" value="Diverse_CBS-Domain"/>
</dbReference>
<dbReference type="Gene3D" id="3.10.580.10">
    <property type="entry name" value="CBS-domain"/>
    <property type="match status" value="1"/>
</dbReference>
<comment type="caution">
    <text evidence="4">The sequence shown here is derived from an EMBL/GenBank/DDBJ whole genome shotgun (WGS) entry which is preliminary data.</text>
</comment>
<dbReference type="OrthoDB" id="9802114at2"/>
<organism evidence="4 5">
    <name type="scientific">Cystobacter fuscus (strain ATCC 25194 / DSM 2262 / NBRC 100088 / M29)</name>
    <dbReference type="NCBI Taxonomy" id="1242864"/>
    <lineage>
        <taxon>Bacteria</taxon>
        <taxon>Pseudomonadati</taxon>
        <taxon>Myxococcota</taxon>
        <taxon>Myxococcia</taxon>
        <taxon>Myxococcales</taxon>
        <taxon>Cystobacterineae</taxon>
        <taxon>Archangiaceae</taxon>
        <taxon>Cystobacter</taxon>
    </lineage>
</organism>
<dbReference type="Pfam" id="PF00571">
    <property type="entry name" value="CBS"/>
    <property type="match status" value="2"/>
</dbReference>
<evidence type="ECO:0000313" key="5">
    <source>
        <dbReference type="Proteomes" id="UP000011682"/>
    </source>
</evidence>
<evidence type="ECO:0000256" key="2">
    <source>
        <dbReference type="PROSITE-ProRule" id="PRU00703"/>
    </source>
</evidence>
<dbReference type="InterPro" id="IPR046342">
    <property type="entry name" value="CBS_dom_sf"/>
</dbReference>
<dbReference type="PANTHER" id="PTHR43080:SF2">
    <property type="entry name" value="CBS DOMAIN-CONTAINING PROTEIN"/>
    <property type="match status" value="1"/>
</dbReference>
<dbReference type="EMBL" id="ANAH02000004">
    <property type="protein sequence ID" value="EPX64041.1"/>
    <property type="molecule type" value="Genomic_DNA"/>
</dbReference>
<reference evidence="4" key="1">
    <citation type="submission" date="2013-05" db="EMBL/GenBank/DDBJ databases">
        <title>Genome assembly of Cystobacter fuscus DSM 2262.</title>
        <authorList>
            <person name="Sharma G."/>
            <person name="Khatri I."/>
            <person name="Kaur C."/>
            <person name="Mayilraj S."/>
            <person name="Subramanian S."/>
        </authorList>
    </citation>
    <scope>NUCLEOTIDE SEQUENCE [LARGE SCALE GENOMIC DNA]</scope>
    <source>
        <strain evidence="4">DSM 2262</strain>
    </source>
</reference>
<feature type="domain" description="CBS" evidence="3">
    <location>
        <begin position="74"/>
        <end position="131"/>
    </location>
</feature>
<dbReference type="Proteomes" id="UP000011682">
    <property type="component" value="Unassembled WGS sequence"/>
</dbReference>
<feature type="domain" description="CBS" evidence="3">
    <location>
        <begin position="9"/>
        <end position="65"/>
    </location>
</feature>
<dbReference type="PROSITE" id="PS51371">
    <property type="entry name" value="CBS"/>
    <property type="match status" value="2"/>
</dbReference>
<dbReference type="CDD" id="cd04622">
    <property type="entry name" value="CBS_pair_HRP1_like"/>
    <property type="match status" value="1"/>
</dbReference>
<dbReference type="AlphaFoldDB" id="S9PM14"/>
<evidence type="ECO:0000313" key="4">
    <source>
        <dbReference type="EMBL" id="EPX64041.1"/>
    </source>
</evidence>
<protein>
    <submittedName>
        <fullName evidence="4">CBS domain protein</fullName>
    </submittedName>
</protein>
<dbReference type="PANTHER" id="PTHR43080">
    <property type="entry name" value="CBS DOMAIN-CONTAINING PROTEIN CBSX3, MITOCHONDRIAL"/>
    <property type="match status" value="1"/>
</dbReference>